<keyword evidence="3 6" id="KW-0812">Transmembrane</keyword>
<feature type="domain" description="ABC3 transporter permease C-terminal" evidence="7">
    <location>
        <begin position="890"/>
        <end position="996"/>
    </location>
</feature>
<accession>A0A934KMJ8</accession>
<feature type="transmembrane region" description="Helical" evidence="6">
    <location>
        <begin position="439"/>
        <end position="468"/>
    </location>
</feature>
<dbReference type="InterPro" id="IPR003838">
    <property type="entry name" value="ABC3_permease_C"/>
</dbReference>
<dbReference type="AlphaFoldDB" id="A0A934KMJ8"/>
<comment type="caution">
    <text evidence="8">The sequence shown here is derived from an EMBL/GenBank/DDBJ whole genome shotgun (WGS) entry which is preliminary data.</text>
</comment>
<feature type="transmembrane region" description="Helical" evidence="6">
    <location>
        <begin position="271"/>
        <end position="293"/>
    </location>
</feature>
<organism evidence="8 9">
    <name type="scientific">Candidatus Amunia macphersoniae</name>
    <dbReference type="NCBI Taxonomy" id="3127014"/>
    <lineage>
        <taxon>Bacteria</taxon>
        <taxon>Bacillati</taxon>
        <taxon>Candidatus Dormiibacterota</taxon>
        <taxon>Candidatus Dormibacteria</taxon>
        <taxon>Candidatus Aeolococcales</taxon>
        <taxon>Candidatus Aeolococcaceae</taxon>
        <taxon>Candidatus Amunia</taxon>
    </lineage>
</organism>
<dbReference type="Proteomes" id="UP000614410">
    <property type="component" value="Unassembled WGS sequence"/>
</dbReference>
<dbReference type="EMBL" id="JAEKNN010000018">
    <property type="protein sequence ID" value="MBJ7608550.1"/>
    <property type="molecule type" value="Genomic_DNA"/>
</dbReference>
<keyword evidence="5 6" id="KW-0472">Membrane</keyword>
<evidence type="ECO:0000313" key="8">
    <source>
        <dbReference type="EMBL" id="MBJ7608550.1"/>
    </source>
</evidence>
<feature type="transmembrane region" description="Helical" evidence="6">
    <location>
        <begin position="983"/>
        <end position="1004"/>
    </location>
</feature>
<feature type="transmembrane region" description="Helical" evidence="6">
    <location>
        <begin position="938"/>
        <end position="963"/>
    </location>
</feature>
<feature type="transmembrane region" description="Helical" evidence="6">
    <location>
        <begin position="361"/>
        <end position="382"/>
    </location>
</feature>
<dbReference type="Pfam" id="PF02687">
    <property type="entry name" value="FtsX"/>
    <property type="match status" value="1"/>
</dbReference>
<evidence type="ECO:0000256" key="5">
    <source>
        <dbReference type="ARBA" id="ARBA00023136"/>
    </source>
</evidence>
<sequence>MLIQQQATDDGLRSSVSGASQGANLLVERDRISQPAVYDAFQRQTATRVRGRLGDAVTAGAQFSRSSTVTVRTIDSVLQGPPVTWNPSVVSYAGIRDHVHLVAGRWPADTRAGNDWPLTVSARATDDLGTPLDIKVGSEYCFNYLATVTVGPFRGHPPPEIWCGRIAATWLPNDVNDAYWAGHVPETDVSAGHDSFFQILAQMPDAMGSAEQQYVPRTDRISGADTGRIVAGVNDLRGYYSVSSNDVFVSGLDTTIAGFLSRQRAAAGPTLVTAFGLLVVALAAMGFAALQFIQGHAPLAALWRARGWSRARVAALHTVQFAILLVLAVPVAVIAAALIVSAVATSASVGAGLGRQRLAGAAVPTLVAAGIFLVILGTLAAIRSGPELAQRRPARSGTQRRGWRRRALDLVLAAVGLAILGFVRLGGADPTSGNGQTSVVVLALPVLAVGLLAFASLRLVGVAARALTITRSLGGRLARWQVERDPAQYSRLCLLVTLATAVGIFASTYVASDRASALDRADYQVGADVRGVFPSAASPPALDQVSTTLPAGVRSAQVFRATGRPGRSGIDATILGIQGQGFWDVAYRRSDFAAAPLPSLTSQMDASDPDGLLVAGTPRTLSVSVYSSGVDARLEAQLTDAGGRVAVLSLGTLGTVGWSDLSASLTTAQARIVYPVRLRGLRIVPTGARTGGDVALQDLRTDSGAVIERFATSDGWWQEAFAPDPAAAAVVPSALHSRNGRPSANVPIDLQEIRLAPPPSRRPLPVLLASRTMADLGLSIGQSFPLHIDTVDVQLVPVATFDEFPTYYPQRESLVVVPMTSFLGRLGNAGATGPWPNELWSSSGGNPTAVAEKFAADSNLRQTFLRADVEAQAVADPLRLGLRDELGLGFIVALAVVVIGFALHFLAAARGRTTQFAIMRANGVPQSLIRRSIVAEQLVVLITALAAGTAIGLALAWAVLPIFHLGTLAEDLTPASVVRLDPVTLVAVVVGTGAISLVVGRLVAATGSRVDVMATIRSLA</sequence>
<evidence type="ECO:0000313" key="9">
    <source>
        <dbReference type="Proteomes" id="UP000614410"/>
    </source>
</evidence>
<evidence type="ECO:0000256" key="1">
    <source>
        <dbReference type="ARBA" id="ARBA00004651"/>
    </source>
</evidence>
<proteinExistence type="predicted"/>
<comment type="subcellular location">
    <subcellularLocation>
        <location evidence="1">Cell membrane</location>
        <topology evidence="1">Multi-pass membrane protein</topology>
    </subcellularLocation>
</comment>
<feature type="transmembrane region" description="Helical" evidence="6">
    <location>
        <begin position="314"/>
        <end position="341"/>
    </location>
</feature>
<protein>
    <recommendedName>
        <fullName evidence="7">ABC3 transporter permease C-terminal domain-containing protein</fullName>
    </recommendedName>
</protein>
<evidence type="ECO:0000259" key="7">
    <source>
        <dbReference type="Pfam" id="PF02687"/>
    </source>
</evidence>
<feature type="transmembrane region" description="Helical" evidence="6">
    <location>
        <begin position="489"/>
        <end position="511"/>
    </location>
</feature>
<evidence type="ECO:0000256" key="6">
    <source>
        <dbReference type="SAM" id="Phobius"/>
    </source>
</evidence>
<evidence type="ECO:0000256" key="4">
    <source>
        <dbReference type="ARBA" id="ARBA00022989"/>
    </source>
</evidence>
<gene>
    <name evidence="8" type="ORF">JF887_03840</name>
</gene>
<keyword evidence="4 6" id="KW-1133">Transmembrane helix</keyword>
<evidence type="ECO:0000256" key="3">
    <source>
        <dbReference type="ARBA" id="ARBA00022692"/>
    </source>
</evidence>
<reference evidence="8 9" key="1">
    <citation type="submission" date="2020-10" db="EMBL/GenBank/DDBJ databases">
        <title>Ca. Dormibacterota MAGs.</title>
        <authorList>
            <person name="Montgomery K."/>
        </authorList>
    </citation>
    <scope>NUCLEOTIDE SEQUENCE [LARGE SCALE GENOMIC DNA]</scope>
    <source>
        <strain evidence="8">Mitchell_Peninsula_5</strain>
    </source>
</reference>
<evidence type="ECO:0000256" key="2">
    <source>
        <dbReference type="ARBA" id="ARBA00022475"/>
    </source>
</evidence>
<name>A0A934KMJ8_9BACT</name>
<keyword evidence="2" id="KW-1003">Cell membrane</keyword>
<dbReference type="GO" id="GO:0005886">
    <property type="term" value="C:plasma membrane"/>
    <property type="evidence" value="ECO:0007669"/>
    <property type="project" value="UniProtKB-SubCell"/>
</dbReference>
<feature type="transmembrane region" description="Helical" evidence="6">
    <location>
        <begin position="886"/>
        <end position="909"/>
    </location>
</feature>
<feature type="transmembrane region" description="Helical" evidence="6">
    <location>
        <begin position="407"/>
        <end position="427"/>
    </location>
</feature>